<accession>A0AAV9N9I4</accession>
<dbReference type="Gene3D" id="3.30.9.10">
    <property type="entry name" value="D-Amino Acid Oxidase, subunit A, domain 2"/>
    <property type="match status" value="1"/>
</dbReference>
<reference evidence="7 8" key="1">
    <citation type="submission" date="2023-08" db="EMBL/GenBank/DDBJ databases">
        <title>Black Yeasts Isolated from many extreme environments.</title>
        <authorList>
            <person name="Coleine C."/>
            <person name="Stajich J.E."/>
            <person name="Selbmann L."/>
        </authorList>
    </citation>
    <scope>NUCLEOTIDE SEQUENCE [LARGE SCALE GENOMIC DNA]</scope>
    <source>
        <strain evidence="7 8">CCFEE 5792</strain>
    </source>
</reference>
<proteinExistence type="inferred from homology"/>
<comment type="caution">
    <text evidence="7">The sequence shown here is derived from an EMBL/GenBank/DDBJ whole genome shotgun (WGS) entry which is preliminary data.</text>
</comment>
<dbReference type="Gene3D" id="3.40.50.720">
    <property type="entry name" value="NAD(P)-binding Rossmann-like Domain"/>
    <property type="match status" value="1"/>
</dbReference>
<dbReference type="PIRSF" id="PIRSF000189">
    <property type="entry name" value="D-aa_oxidase"/>
    <property type="match status" value="1"/>
</dbReference>
<keyword evidence="4" id="KW-0274">FAD</keyword>
<dbReference type="Proteomes" id="UP001358417">
    <property type="component" value="Unassembled WGS sequence"/>
</dbReference>
<dbReference type="GO" id="GO:0005737">
    <property type="term" value="C:cytoplasm"/>
    <property type="evidence" value="ECO:0007669"/>
    <property type="project" value="TreeGrafter"/>
</dbReference>
<dbReference type="GO" id="GO:0019478">
    <property type="term" value="P:D-amino acid catabolic process"/>
    <property type="evidence" value="ECO:0007669"/>
    <property type="project" value="TreeGrafter"/>
</dbReference>
<protein>
    <recommendedName>
        <fullName evidence="6">FAD dependent oxidoreductase domain-containing protein</fullName>
    </recommendedName>
</protein>
<dbReference type="SUPFAM" id="SSF51971">
    <property type="entry name" value="Nucleotide-binding domain"/>
    <property type="match status" value="1"/>
</dbReference>
<name>A0AAV9N9I4_9EURO</name>
<evidence type="ECO:0000313" key="8">
    <source>
        <dbReference type="Proteomes" id="UP001358417"/>
    </source>
</evidence>
<sequence length="355" mass="39334">MSRSIEPIIVIGAGVIGLSCATVLQSRYPQAVITIVAAEFPDSNVPSADYASAWAGAHYRPIPQSTAQLRDEAQLAFRTMEVMRNIARNSPDAGVATMQGIEYVENPGDDVSGLRTGDVYAGPGDGFRILEQSELPVGAKWGCDYQTYALNVHVYCQWLLDRFVARGGKVFQYHLSRASEAFDLLQRDGGPPIKTVVNCSGRNFDQDPKMKIIRGQTVLVKQQYCKTITRQNRDGSWIFLIPRPRHGGTIVGGTKEIGDFYEKARPETRSKLLQMCVEAFPDFVGSVEEFEVIKDNVGRRPWRDGGVRTEVEAFGQDRRIVHSYGAGGRGYELSWGIAERVAQLMGRNSNIPARL</sequence>
<dbReference type="GO" id="GO:0071949">
    <property type="term" value="F:FAD binding"/>
    <property type="evidence" value="ECO:0007669"/>
    <property type="project" value="InterPro"/>
</dbReference>
<dbReference type="InterPro" id="IPR023209">
    <property type="entry name" value="DAO"/>
</dbReference>
<organism evidence="7 8">
    <name type="scientific">Exophiala bonariae</name>
    <dbReference type="NCBI Taxonomy" id="1690606"/>
    <lineage>
        <taxon>Eukaryota</taxon>
        <taxon>Fungi</taxon>
        <taxon>Dikarya</taxon>
        <taxon>Ascomycota</taxon>
        <taxon>Pezizomycotina</taxon>
        <taxon>Eurotiomycetes</taxon>
        <taxon>Chaetothyriomycetidae</taxon>
        <taxon>Chaetothyriales</taxon>
        <taxon>Herpotrichiellaceae</taxon>
        <taxon>Exophiala</taxon>
    </lineage>
</organism>
<dbReference type="RefSeq" id="XP_064706223.1">
    <property type="nucleotide sequence ID" value="XM_064845998.1"/>
</dbReference>
<dbReference type="EMBL" id="JAVRRD010000013">
    <property type="protein sequence ID" value="KAK5052523.1"/>
    <property type="molecule type" value="Genomic_DNA"/>
</dbReference>
<dbReference type="PANTHER" id="PTHR11530:SF26">
    <property type="entry name" value="FAD DEPENDENT OXIDOREDUCTASE SUPERFAMILY (AFU_ORTHOLOGUE AFUA_5G13940)"/>
    <property type="match status" value="1"/>
</dbReference>
<keyword evidence="5" id="KW-0560">Oxidoreductase</keyword>
<gene>
    <name evidence="7" type="ORF">LTR84_002387</name>
</gene>
<dbReference type="PANTHER" id="PTHR11530">
    <property type="entry name" value="D-AMINO ACID OXIDASE"/>
    <property type="match status" value="1"/>
</dbReference>
<evidence type="ECO:0000259" key="6">
    <source>
        <dbReference type="Pfam" id="PF01266"/>
    </source>
</evidence>
<comment type="cofactor">
    <cofactor evidence="1">
        <name>FAD</name>
        <dbReference type="ChEBI" id="CHEBI:57692"/>
    </cofactor>
</comment>
<dbReference type="GO" id="GO:0003884">
    <property type="term" value="F:D-amino-acid oxidase activity"/>
    <property type="evidence" value="ECO:0007669"/>
    <property type="project" value="InterPro"/>
</dbReference>
<evidence type="ECO:0000313" key="7">
    <source>
        <dbReference type="EMBL" id="KAK5052523.1"/>
    </source>
</evidence>
<evidence type="ECO:0000256" key="3">
    <source>
        <dbReference type="ARBA" id="ARBA00022630"/>
    </source>
</evidence>
<dbReference type="AlphaFoldDB" id="A0AAV9N9I4"/>
<dbReference type="InterPro" id="IPR006076">
    <property type="entry name" value="FAD-dep_OxRdtase"/>
</dbReference>
<dbReference type="Pfam" id="PF01266">
    <property type="entry name" value="DAO"/>
    <property type="match status" value="1"/>
</dbReference>
<feature type="domain" description="FAD dependent oxidoreductase" evidence="6">
    <location>
        <begin position="8"/>
        <end position="344"/>
    </location>
</feature>
<dbReference type="PROSITE" id="PS51257">
    <property type="entry name" value="PROKAR_LIPOPROTEIN"/>
    <property type="match status" value="1"/>
</dbReference>
<evidence type="ECO:0000256" key="1">
    <source>
        <dbReference type="ARBA" id="ARBA00001974"/>
    </source>
</evidence>
<keyword evidence="3" id="KW-0285">Flavoprotein</keyword>
<dbReference type="SUPFAM" id="SSF54373">
    <property type="entry name" value="FAD-linked reductases, C-terminal domain"/>
    <property type="match status" value="1"/>
</dbReference>
<evidence type="ECO:0000256" key="4">
    <source>
        <dbReference type="ARBA" id="ARBA00022827"/>
    </source>
</evidence>
<evidence type="ECO:0000256" key="2">
    <source>
        <dbReference type="ARBA" id="ARBA00006730"/>
    </source>
</evidence>
<evidence type="ECO:0000256" key="5">
    <source>
        <dbReference type="ARBA" id="ARBA00023002"/>
    </source>
</evidence>
<keyword evidence="8" id="KW-1185">Reference proteome</keyword>
<dbReference type="GeneID" id="89970596"/>
<comment type="similarity">
    <text evidence="2">Belongs to the DAMOX/DASOX family.</text>
</comment>